<sequence>MNLSSQTDGLFAYTDESGNSGLNLFDKGQPYFWTGTVISFNDLQVEAEGLIKHCAEKLQVKELHANELGLSKIELIADDFISFIKTHNLKFIFTRTSKQHFASVKFTDIILDSEYNKAVLPLHYSNKNFRLMFTYHLTLALSLAEAKKFWKVYKTGNKTQLIEILTIVQQRLERTCPDVRLKALLSDAIQFAKQYPERFVNVKRSDMDSPNITAFFSILNVINGIYHQTGLQIKNFVHDDQNQFAKYFQKYYKNMKDLIINNSTYPWNTSFEMVNVLATEEVQIRNSETSYGLQIVDIALWLMKKYLDHPERQIRGKCNNLINAIILNGQLTQFTEQQLEENLMDMTKEIRNIPFTQIELDNGKSIVSKSEEIRLERKNIFSIE</sequence>
<evidence type="ECO:0000313" key="2">
    <source>
        <dbReference type="Proteomes" id="UP000256530"/>
    </source>
</evidence>
<dbReference type="InterPro" id="IPR024524">
    <property type="entry name" value="DUF3800"/>
</dbReference>
<gene>
    <name evidence="1" type="ORF">DET55_111100</name>
</gene>
<dbReference type="EMBL" id="QTTY01000011">
    <property type="protein sequence ID" value="REF33936.1"/>
    <property type="molecule type" value="Genomic_DNA"/>
</dbReference>
<accession>A0A3D9UXK4</accession>
<protein>
    <submittedName>
        <fullName evidence="1">Uncharacterized protein DUF3800</fullName>
    </submittedName>
</protein>
<organism evidence="1 2">
    <name type="scientific">Bacillus mycoides</name>
    <dbReference type="NCBI Taxonomy" id="1405"/>
    <lineage>
        <taxon>Bacteria</taxon>
        <taxon>Bacillati</taxon>
        <taxon>Bacillota</taxon>
        <taxon>Bacilli</taxon>
        <taxon>Bacillales</taxon>
        <taxon>Bacillaceae</taxon>
        <taxon>Bacillus</taxon>
        <taxon>Bacillus cereus group</taxon>
    </lineage>
</organism>
<dbReference type="Proteomes" id="UP000256530">
    <property type="component" value="Unassembled WGS sequence"/>
</dbReference>
<evidence type="ECO:0000313" key="1">
    <source>
        <dbReference type="EMBL" id="REF33936.1"/>
    </source>
</evidence>
<proteinExistence type="predicted"/>
<dbReference type="AlphaFoldDB" id="A0A3D9UXK4"/>
<reference evidence="1 2" key="1">
    <citation type="submission" date="2018-08" db="EMBL/GenBank/DDBJ databases">
        <title>Freshwater and sediment microbial communities from various areas in North America, analyzing microbe dynamics in response to fracking.</title>
        <authorList>
            <person name="Lamendella R."/>
        </authorList>
    </citation>
    <scope>NUCLEOTIDE SEQUENCE [LARGE SCALE GENOMIC DNA]</scope>
    <source>
        <strain evidence="1 2">DB-1</strain>
    </source>
</reference>
<comment type="caution">
    <text evidence="1">The sequence shown here is derived from an EMBL/GenBank/DDBJ whole genome shotgun (WGS) entry which is preliminary data.</text>
</comment>
<name>A0A3D9UXK4_BACMY</name>
<dbReference type="Pfam" id="PF12686">
    <property type="entry name" value="DUF3800"/>
    <property type="match status" value="1"/>
</dbReference>
<dbReference type="RefSeq" id="WP_113938081.1">
    <property type="nucleotide sequence ID" value="NZ_QTTY01000011.1"/>
</dbReference>